<comment type="catalytic activity">
    <reaction evidence="9">
        <text>a cytidine in tRNA + acetyl-CoA + ATP + H2O = an N(4)-acetylcytidine in tRNA + ADP + phosphate + CoA + H(+)</text>
        <dbReference type="Rhea" id="RHEA:53876"/>
        <dbReference type="Rhea" id="RHEA-COMP:13670"/>
        <dbReference type="Rhea" id="RHEA-COMP:13671"/>
        <dbReference type="ChEBI" id="CHEBI:15377"/>
        <dbReference type="ChEBI" id="CHEBI:15378"/>
        <dbReference type="ChEBI" id="CHEBI:30616"/>
        <dbReference type="ChEBI" id="CHEBI:43474"/>
        <dbReference type="ChEBI" id="CHEBI:57287"/>
        <dbReference type="ChEBI" id="CHEBI:57288"/>
        <dbReference type="ChEBI" id="CHEBI:74900"/>
        <dbReference type="ChEBI" id="CHEBI:82748"/>
        <dbReference type="ChEBI" id="CHEBI:456216"/>
    </reaction>
</comment>
<dbReference type="OrthoDB" id="10067491at2759"/>
<evidence type="ECO:0000256" key="2">
    <source>
        <dbReference type="ARBA" id="ARBA00022552"/>
    </source>
</evidence>
<keyword evidence="2 9" id="KW-0698">rRNA processing</keyword>
<feature type="region of interest" description="Disordered" evidence="10">
    <location>
        <begin position="1029"/>
        <end position="1066"/>
    </location>
</feature>
<feature type="compositionally biased region" description="Basic residues" evidence="10">
    <location>
        <begin position="1057"/>
        <end position="1066"/>
    </location>
</feature>
<dbReference type="OMA" id="HLHYIMS"/>
<feature type="domain" description="TmcA/NAT10 N-terminal" evidence="12">
    <location>
        <begin position="13"/>
        <end position="200"/>
    </location>
</feature>
<dbReference type="InterPro" id="IPR013562">
    <property type="entry name" value="TmcA/NAT10_N"/>
</dbReference>
<dbReference type="InterPro" id="IPR033688">
    <property type="entry name" value="NAT10"/>
</dbReference>
<comment type="subcellular location">
    <subcellularLocation>
        <location evidence="1 9">Nucleus</location>
        <location evidence="1 9">Nucleolus</location>
    </subcellularLocation>
</comment>
<feature type="binding site" evidence="9">
    <location>
        <position position="476"/>
    </location>
    <ligand>
        <name>ATP</name>
        <dbReference type="ChEBI" id="CHEBI:30616"/>
    </ligand>
</feature>
<organism evidence="15 16">
    <name type="scientific">Coniophora puteana (strain RWD-64-598)</name>
    <name type="common">Brown rot fungus</name>
    <dbReference type="NCBI Taxonomy" id="741705"/>
    <lineage>
        <taxon>Eukaryota</taxon>
        <taxon>Fungi</taxon>
        <taxon>Dikarya</taxon>
        <taxon>Basidiomycota</taxon>
        <taxon>Agaricomycotina</taxon>
        <taxon>Agaricomycetes</taxon>
        <taxon>Agaricomycetidae</taxon>
        <taxon>Boletales</taxon>
        <taxon>Coniophorineae</taxon>
        <taxon>Coniophoraceae</taxon>
        <taxon>Coniophora</taxon>
    </lineage>
</organism>
<keyword evidence="8 9" id="KW-0012">Acyltransferase</keyword>
<dbReference type="RefSeq" id="XP_007775198.1">
    <property type="nucleotide sequence ID" value="XM_007777008.1"/>
</dbReference>
<dbReference type="Pfam" id="PF05127">
    <property type="entry name" value="NAT10_TcmA_helicase"/>
    <property type="match status" value="1"/>
</dbReference>
<dbReference type="HAMAP" id="MF_03211">
    <property type="entry name" value="RNA_acetyltr_Nat10"/>
    <property type="match status" value="1"/>
</dbReference>
<dbReference type="GO" id="GO:0005524">
    <property type="term" value="F:ATP binding"/>
    <property type="evidence" value="ECO:0007669"/>
    <property type="project" value="UniProtKB-UniRule"/>
</dbReference>
<dbReference type="GO" id="GO:0051391">
    <property type="term" value="P:tRNA acetylation"/>
    <property type="evidence" value="ECO:0007669"/>
    <property type="project" value="UniProtKB-UniRule"/>
</dbReference>
<dbReference type="EMBL" id="JH711591">
    <property type="protein sequence ID" value="EIW74592.1"/>
    <property type="molecule type" value="Genomic_DNA"/>
</dbReference>
<dbReference type="PANTHER" id="PTHR10925">
    <property type="entry name" value="N-ACETYLTRANSFERASE 10"/>
    <property type="match status" value="1"/>
</dbReference>
<evidence type="ECO:0000259" key="11">
    <source>
        <dbReference type="Pfam" id="PF05127"/>
    </source>
</evidence>
<feature type="domain" description="TcmA/NAT10 helicase" evidence="11">
    <location>
        <begin position="277"/>
        <end position="494"/>
    </location>
</feature>
<dbReference type="KEGG" id="cput:CONPUDRAFT_132794"/>
<evidence type="ECO:0000256" key="10">
    <source>
        <dbReference type="SAM" id="MobiDB-lite"/>
    </source>
</evidence>
<dbReference type="Pfam" id="PF13725">
    <property type="entry name" value="tRNA_bind_2"/>
    <property type="match status" value="1"/>
</dbReference>
<name>R7SFS5_CONPW</name>
<comment type="catalytic activity">
    <reaction evidence="9">
        <text>a cytidine in 18S rRNA + acetyl-CoA + ATP + H2O = an N(4)-acetylcytidine in 18S rRNA + ADP + phosphate + CoA + H(+)</text>
        <dbReference type="Rhea" id="RHEA:51424"/>
        <dbReference type="Rhea" id="RHEA-COMP:13575"/>
        <dbReference type="Rhea" id="RHEA-COMP:13576"/>
        <dbReference type="ChEBI" id="CHEBI:15377"/>
        <dbReference type="ChEBI" id="CHEBI:15378"/>
        <dbReference type="ChEBI" id="CHEBI:30616"/>
        <dbReference type="ChEBI" id="CHEBI:43474"/>
        <dbReference type="ChEBI" id="CHEBI:57287"/>
        <dbReference type="ChEBI" id="CHEBI:57288"/>
        <dbReference type="ChEBI" id="CHEBI:74900"/>
        <dbReference type="ChEBI" id="CHEBI:82748"/>
        <dbReference type="ChEBI" id="CHEBI:456216"/>
    </reaction>
</comment>
<keyword evidence="5 9" id="KW-0547">Nucleotide-binding</keyword>
<dbReference type="Proteomes" id="UP000053558">
    <property type="component" value="Unassembled WGS sequence"/>
</dbReference>
<evidence type="ECO:0000256" key="9">
    <source>
        <dbReference type="HAMAP-Rule" id="MF_03211"/>
    </source>
</evidence>
<keyword evidence="3 9" id="KW-0808">Transferase</keyword>
<protein>
    <recommendedName>
        <fullName evidence="9">RNA cytidine acetyltransferase</fullName>
        <ecNumber evidence="9">2.3.1.-</ecNumber>
    </recommendedName>
    <alternativeName>
        <fullName evidence="9">18S rRNA cytosine acetyltransferase</fullName>
    </alternativeName>
</protein>
<dbReference type="Gene3D" id="3.40.50.300">
    <property type="entry name" value="P-loop containing nucleotide triphosphate hydrolases"/>
    <property type="match status" value="1"/>
</dbReference>
<evidence type="ECO:0000259" key="14">
    <source>
        <dbReference type="Pfam" id="PF13725"/>
    </source>
</evidence>
<dbReference type="GO" id="GO:0000049">
    <property type="term" value="F:tRNA binding"/>
    <property type="evidence" value="ECO:0007669"/>
    <property type="project" value="TreeGrafter"/>
</dbReference>
<feature type="binding site" evidence="9">
    <location>
        <begin position="636"/>
        <end position="638"/>
    </location>
    <ligand>
        <name>acetyl-CoA</name>
        <dbReference type="ChEBI" id="CHEBI:57288"/>
    </ligand>
</feature>
<comment type="similarity">
    <text evidence="9">Belongs to the RNA cytidine acetyltransferase family. NAT10 subfamily.</text>
</comment>
<dbReference type="AlphaFoldDB" id="R7SFS5"/>
<evidence type="ECO:0000259" key="13">
    <source>
        <dbReference type="Pfam" id="PF13718"/>
    </source>
</evidence>
<evidence type="ECO:0000256" key="4">
    <source>
        <dbReference type="ARBA" id="ARBA00022694"/>
    </source>
</evidence>
<keyword evidence="16" id="KW-1185">Reference proteome</keyword>
<comment type="function">
    <text evidence="9">RNA cytidine acetyltransferase with specificity toward both 18S rRNA and tRNAs. Catalyzes the formation of N(4)-acetylcytidine (ac4C) in 18S rRNA. Required for early nucleolar cleavages of precursor rRNA at sites A0, A1 and A2 during 18S rRNA synthesis. Catalyzes the formation of ac4C in serine and leucine tRNAs. Requires the tRNA-binding adapter protein TAN1 for full tRNA acetyltransferase activity but not for 18S rRNA acetylation.</text>
</comment>
<feature type="binding site" evidence="9">
    <location>
        <begin position="282"/>
        <end position="291"/>
    </location>
    <ligand>
        <name>ATP</name>
        <dbReference type="ChEBI" id="CHEBI:30616"/>
    </ligand>
</feature>
<evidence type="ECO:0000256" key="3">
    <source>
        <dbReference type="ARBA" id="ARBA00022679"/>
    </source>
</evidence>
<dbReference type="InterPro" id="IPR027417">
    <property type="entry name" value="P-loop_NTPase"/>
</dbReference>
<dbReference type="Gene3D" id="3.40.50.11040">
    <property type="match status" value="1"/>
</dbReference>
<evidence type="ECO:0000256" key="6">
    <source>
        <dbReference type="ARBA" id="ARBA00022840"/>
    </source>
</evidence>
<proteinExistence type="inferred from homology"/>
<feature type="compositionally biased region" description="Low complexity" evidence="10">
    <location>
        <begin position="440"/>
        <end position="453"/>
    </location>
</feature>
<feature type="binding site" evidence="9">
    <location>
        <position position="735"/>
    </location>
    <ligand>
        <name>acetyl-CoA</name>
        <dbReference type="ChEBI" id="CHEBI:57288"/>
    </ligand>
</feature>
<dbReference type="eggNOG" id="KOG2036">
    <property type="taxonomic scope" value="Eukaryota"/>
</dbReference>
<dbReference type="GeneID" id="19200433"/>
<feature type="binding site" evidence="9">
    <location>
        <begin position="643"/>
        <end position="649"/>
    </location>
    <ligand>
        <name>acetyl-CoA</name>
        <dbReference type="ChEBI" id="CHEBI:57288"/>
    </ligand>
</feature>
<dbReference type="FunFam" id="3.40.50.11040:FF:000002">
    <property type="entry name" value="RNA cytidine acetyltransferase"/>
    <property type="match status" value="1"/>
</dbReference>
<dbReference type="Pfam" id="PF13718">
    <property type="entry name" value="GNAT_acetyltr_2"/>
    <property type="match status" value="1"/>
</dbReference>
<evidence type="ECO:0000256" key="5">
    <source>
        <dbReference type="ARBA" id="ARBA00022741"/>
    </source>
</evidence>
<dbReference type="PANTHER" id="PTHR10925:SF5">
    <property type="entry name" value="RNA CYTIDINE ACETYLTRANSFERASE"/>
    <property type="match status" value="1"/>
</dbReference>
<dbReference type="Pfam" id="PF08351">
    <property type="entry name" value="TmcA_N"/>
    <property type="match status" value="1"/>
</dbReference>
<feature type="region of interest" description="Disordered" evidence="10">
    <location>
        <begin position="429"/>
        <end position="461"/>
    </location>
</feature>
<comment type="subunit">
    <text evidence="9">Interacts with TAN1.</text>
</comment>
<sequence length="1066" mass="117199">MRKQLDPRIPILINNNVKKNHRSFIVLVGDKGRDQIVNLHFLLSQARVSARPNVLWCYKKELGFTTHRKKREAKIKRDVKRGIREANDQDPFEIFVTVTDIRYTYYKESHKILGNTYGMCILQDFEAITPNLLARTIETVEGGGLVVLLLKTMTSLRQLYTMTMDVHSRYRTSSHDAIVARFNERFILSLGSCTDCIVLDDELNVLPISRGKDITPIEEERGKGKADSELKELKESLADSKPIGELVKLSKTLDQAKAILTFVEAIAEKTLSSTVTLTAARGRGKSAALGLAIAAALAHGYSNIFVTSPSPENLKTLFEFIFKGMDALGYEEHLDYDIAQSTNPDFNKAIVRVNIFRQHRQTIQYIQPEDAHVLGQAELVIIDEAAAIPLPLVRNLIGPYLVFMASTINGYEGTGRSLSLKLIQQLRESTRPSLTKEPNTAETAAATGSTSKKPATEGATARARTLREIKLETPIRYATGDKIEKWLNSLLCLDATIAPKASLQGCPHPSACELFYVSRDTLFSFHPASEAFLQRLMALYVASHYKNQPNDLQLLSDAPAHHLFVLLPPIKDDETHLPEPLVVLQVALEGNISKGAIMEGLSRGMRAGGDMIAWLVAQQFQENRFAQLSGARVVRIATHPDYSNMGYGSKALKALNAFYSGEYFSLDEKTRREPQYPDAAAVDSNMDLLTDLPQIRAATAMPPLLQRLSERKPETLDYLGVSYGLTPQLLKFWKRAGYVPLYVRQTQSELTGEHTCLMVRGLNSASEGELDWMNEFAKDFRRRFLTLLSFAFRTFNASTALSVIDAASAPLAPSDASPNRLLAAPELGILMSPFDLKRLEAYANNTLDYHVVLDLLPAVCSLYFERRLGEDVKLSAAQSAILVALGAQRKTVEEVEKELGLPVSQALALFAKTVRKISKKLNDIQKEAVGADIPVAPTTSASGLATSRVDGKEGDATDWKPVPMSVAEELDEAGDEATRALKEKQRAMIDALDMSKYAINDASKDWSSAEAQVGRIVKGAVGASVVSVKSAAASGGQKRKADGDGGDGAGGGEGKKGTRRGKKTKR</sequence>
<keyword evidence="4 9" id="KW-0819">tRNA processing</keyword>
<feature type="domain" description="N-acetyltransferase" evidence="13">
    <location>
        <begin position="535"/>
        <end position="762"/>
    </location>
</feature>
<dbReference type="GO" id="GO:0005730">
    <property type="term" value="C:nucleolus"/>
    <property type="evidence" value="ECO:0007669"/>
    <property type="project" value="UniProtKB-SubCell"/>
</dbReference>
<dbReference type="InterPro" id="IPR032672">
    <property type="entry name" value="TmcA/NAT10/Kre33"/>
</dbReference>
<evidence type="ECO:0000256" key="7">
    <source>
        <dbReference type="ARBA" id="ARBA00023242"/>
    </source>
</evidence>
<dbReference type="GO" id="GO:0030686">
    <property type="term" value="C:90S preribosome"/>
    <property type="evidence" value="ECO:0007669"/>
    <property type="project" value="TreeGrafter"/>
</dbReference>
<evidence type="ECO:0000313" key="16">
    <source>
        <dbReference type="Proteomes" id="UP000053558"/>
    </source>
</evidence>
<reference evidence="16" key="1">
    <citation type="journal article" date="2012" name="Science">
        <title>The Paleozoic origin of enzymatic lignin decomposition reconstructed from 31 fungal genomes.</title>
        <authorList>
            <person name="Floudas D."/>
            <person name="Binder M."/>
            <person name="Riley R."/>
            <person name="Barry K."/>
            <person name="Blanchette R.A."/>
            <person name="Henrissat B."/>
            <person name="Martinez A.T."/>
            <person name="Otillar R."/>
            <person name="Spatafora J.W."/>
            <person name="Yadav J.S."/>
            <person name="Aerts A."/>
            <person name="Benoit I."/>
            <person name="Boyd A."/>
            <person name="Carlson A."/>
            <person name="Copeland A."/>
            <person name="Coutinho P.M."/>
            <person name="de Vries R.P."/>
            <person name="Ferreira P."/>
            <person name="Findley K."/>
            <person name="Foster B."/>
            <person name="Gaskell J."/>
            <person name="Glotzer D."/>
            <person name="Gorecki P."/>
            <person name="Heitman J."/>
            <person name="Hesse C."/>
            <person name="Hori C."/>
            <person name="Igarashi K."/>
            <person name="Jurgens J.A."/>
            <person name="Kallen N."/>
            <person name="Kersten P."/>
            <person name="Kohler A."/>
            <person name="Kuees U."/>
            <person name="Kumar T.K.A."/>
            <person name="Kuo A."/>
            <person name="LaButti K."/>
            <person name="Larrondo L.F."/>
            <person name="Lindquist E."/>
            <person name="Ling A."/>
            <person name="Lombard V."/>
            <person name="Lucas S."/>
            <person name="Lundell T."/>
            <person name="Martin R."/>
            <person name="McLaughlin D.J."/>
            <person name="Morgenstern I."/>
            <person name="Morin E."/>
            <person name="Murat C."/>
            <person name="Nagy L.G."/>
            <person name="Nolan M."/>
            <person name="Ohm R.A."/>
            <person name="Patyshakuliyeva A."/>
            <person name="Rokas A."/>
            <person name="Ruiz-Duenas F.J."/>
            <person name="Sabat G."/>
            <person name="Salamov A."/>
            <person name="Samejima M."/>
            <person name="Schmutz J."/>
            <person name="Slot J.C."/>
            <person name="St John F."/>
            <person name="Stenlid J."/>
            <person name="Sun H."/>
            <person name="Sun S."/>
            <person name="Syed K."/>
            <person name="Tsang A."/>
            <person name="Wiebenga A."/>
            <person name="Young D."/>
            <person name="Pisabarro A."/>
            <person name="Eastwood D.C."/>
            <person name="Martin F."/>
            <person name="Cullen D."/>
            <person name="Grigoriev I.V."/>
            <person name="Hibbett D.S."/>
        </authorList>
    </citation>
    <scope>NUCLEOTIDE SEQUENCE [LARGE SCALE GENOMIC DNA]</scope>
    <source>
        <strain evidence="16">RWD-64-598 SS2</strain>
    </source>
</reference>
<dbReference type="Gene3D" id="3.40.630.30">
    <property type="match status" value="1"/>
</dbReference>
<keyword evidence="7 9" id="KW-0539">Nucleus</keyword>
<gene>
    <name evidence="9" type="primary">NAT10</name>
    <name evidence="15" type="ORF">CONPUDRAFT_132794</name>
</gene>
<feature type="domain" description="Possible tRNA binding" evidence="14">
    <location>
        <begin position="772"/>
        <end position="1010"/>
    </location>
</feature>
<dbReference type="GO" id="GO:0051392">
    <property type="term" value="F:tRNA cytidine N4-acetyltransferase activity"/>
    <property type="evidence" value="ECO:0007669"/>
    <property type="project" value="RHEA"/>
</dbReference>
<keyword evidence="6 9" id="KW-0067">ATP-binding</keyword>
<dbReference type="EC" id="2.3.1.-" evidence="9"/>
<accession>R7SFS5</accession>
<evidence type="ECO:0000259" key="12">
    <source>
        <dbReference type="Pfam" id="PF08351"/>
    </source>
</evidence>
<dbReference type="GO" id="GO:1990883">
    <property type="term" value="F:18S rRNA cytidine N-acetyltransferase activity"/>
    <property type="evidence" value="ECO:0007669"/>
    <property type="project" value="TreeGrafter"/>
</dbReference>
<dbReference type="InterPro" id="IPR000182">
    <property type="entry name" value="GNAT_dom"/>
</dbReference>
<dbReference type="GO" id="GO:1904812">
    <property type="term" value="P:rRNA acetylation involved in maturation of SSU-rRNA"/>
    <property type="evidence" value="ECO:0007669"/>
    <property type="project" value="InterPro"/>
</dbReference>
<evidence type="ECO:0000313" key="15">
    <source>
        <dbReference type="EMBL" id="EIW74592.1"/>
    </source>
</evidence>
<dbReference type="InterPro" id="IPR007807">
    <property type="entry name" value="TcmA/NAT10_helicase"/>
</dbReference>
<evidence type="ECO:0000256" key="1">
    <source>
        <dbReference type="ARBA" id="ARBA00004604"/>
    </source>
</evidence>
<dbReference type="InterPro" id="IPR027992">
    <property type="entry name" value="tRNA_bind_dom"/>
</dbReference>
<evidence type="ECO:0000256" key="8">
    <source>
        <dbReference type="ARBA" id="ARBA00023315"/>
    </source>
</evidence>